<dbReference type="RefSeq" id="WP_151168759.1">
    <property type="nucleotide sequence ID" value="NZ_WACR01000008.1"/>
</dbReference>
<dbReference type="OrthoDB" id="9792475at2"/>
<dbReference type="Proteomes" id="UP000435357">
    <property type="component" value="Unassembled WGS sequence"/>
</dbReference>
<evidence type="ECO:0000313" key="3">
    <source>
        <dbReference type="Proteomes" id="UP000435357"/>
    </source>
</evidence>
<protein>
    <submittedName>
        <fullName evidence="2">DUF3341 domain-containing protein</fullName>
    </submittedName>
</protein>
<feature type="transmembrane region" description="Helical" evidence="1">
    <location>
        <begin position="54"/>
        <end position="79"/>
    </location>
</feature>
<evidence type="ECO:0000256" key="1">
    <source>
        <dbReference type="SAM" id="Phobius"/>
    </source>
</evidence>
<proteinExistence type="predicted"/>
<dbReference type="Pfam" id="PF11821">
    <property type="entry name" value="ActD"/>
    <property type="match status" value="1"/>
</dbReference>
<name>A0A6N6M5B8_9FLAO</name>
<keyword evidence="3" id="KW-1185">Reference proteome</keyword>
<dbReference type="InterPro" id="IPR021776">
    <property type="entry name" value="ActD"/>
</dbReference>
<comment type="caution">
    <text evidence="2">The sequence shown here is derived from an EMBL/GenBank/DDBJ whole genome shotgun (WGS) entry which is preliminary data.</text>
</comment>
<feature type="transmembrane region" description="Helical" evidence="1">
    <location>
        <begin position="99"/>
        <end position="122"/>
    </location>
</feature>
<evidence type="ECO:0000313" key="2">
    <source>
        <dbReference type="EMBL" id="KAB1063373.1"/>
    </source>
</evidence>
<organism evidence="2 3">
    <name type="scientific">Salibacter halophilus</name>
    <dbReference type="NCBI Taxonomy" id="1803916"/>
    <lineage>
        <taxon>Bacteria</taxon>
        <taxon>Pseudomonadati</taxon>
        <taxon>Bacteroidota</taxon>
        <taxon>Flavobacteriia</taxon>
        <taxon>Flavobacteriales</taxon>
        <taxon>Salibacteraceae</taxon>
        <taxon>Salibacter</taxon>
    </lineage>
</organism>
<accession>A0A6N6M5B8</accession>
<sequence length="182" mass="20637">MTKEKYLYGLYNDDELLVDGIKHVQSKGIKVNDAYSPFPVHGLEDVLGIKWTRLAIAAFLFGLTGLTLAMLAINYFMIIDWPMNIGGKPSFNFYENLPAFVPIMFEFTVLCAAHGMAITYFFRNMTFPGMPARNPHPRTTDDHFAVEISPEGNGMSVEDLKNALKETEVVEIFEKERITKFV</sequence>
<gene>
    <name evidence="2" type="ORF">F3059_09900</name>
</gene>
<dbReference type="EMBL" id="WACR01000008">
    <property type="protein sequence ID" value="KAB1063373.1"/>
    <property type="molecule type" value="Genomic_DNA"/>
</dbReference>
<dbReference type="PANTHER" id="PTHR40394">
    <property type="entry name" value="LIPOPROTEIN-RELATED"/>
    <property type="match status" value="1"/>
</dbReference>
<keyword evidence="1" id="KW-0812">Transmembrane</keyword>
<keyword evidence="1" id="KW-1133">Transmembrane helix</keyword>
<dbReference type="AlphaFoldDB" id="A0A6N6M5B8"/>
<dbReference type="PANTHER" id="PTHR40394:SF2">
    <property type="entry name" value="QUINOL:CYTOCHROME C OXIDOREDUCTASE MEMBRANE PROTEIN"/>
    <property type="match status" value="1"/>
</dbReference>
<reference evidence="2 3" key="1">
    <citation type="submission" date="2019-09" db="EMBL/GenBank/DDBJ databases">
        <title>Genomes of Cryomorphaceae.</title>
        <authorList>
            <person name="Bowman J.P."/>
        </authorList>
    </citation>
    <scope>NUCLEOTIDE SEQUENCE [LARGE SCALE GENOMIC DNA]</scope>
    <source>
        <strain evidence="2 3">KCTC 52047</strain>
    </source>
</reference>
<keyword evidence="1" id="KW-0472">Membrane</keyword>